<protein>
    <submittedName>
        <fullName evidence="1">Uncharacterized protein</fullName>
    </submittedName>
</protein>
<evidence type="ECO:0000313" key="2">
    <source>
        <dbReference type="Proteomes" id="UP000814140"/>
    </source>
</evidence>
<dbReference type="EMBL" id="MU277467">
    <property type="protein sequence ID" value="KAI0054380.1"/>
    <property type="molecule type" value="Genomic_DNA"/>
</dbReference>
<reference evidence="1" key="1">
    <citation type="submission" date="2021-03" db="EMBL/GenBank/DDBJ databases">
        <authorList>
            <consortium name="DOE Joint Genome Institute"/>
            <person name="Ahrendt S."/>
            <person name="Looney B.P."/>
            <person name="Miyauchi S."/>
            <person name="Morin E."/>
            <person name="Drula E."/>
            <person name="Courty P.E."/>
            <person name="Chicoki N."/>
            <person name="Fauchery L."/>
            <person name="Kohler A."/>
            <person name="Kuo A."/>
            <person name="Labutti K."/>
            <person name="Pangilinan J."/>
            <person name="Lipzen A."/>
            <person name="Riley R."/>
            <person name="Andreopoulos W."/>
            <person name="He G."/>
            <person name="Johnson J."/>
            <person name="Barry K.W."/>
            <person name="Grigoriev I.V."/>
            <person name="Nagy L."/>
            <person name="Hibbett D."/>
            <person name="Henrissat B."/>
            <person name="Matheny P.B."/>
            <person name="Labbe J."/>
            <person name="Martin F."/>
        </authorList>
    </citation>
    <scope>NUCLEOTIDE SEQUENCE</scope>
    <source>
        <strain evidence="1">HHB10654</strain>
    </source>
</reference>
<proteinExistence type="predicted"/>
<evidence type="ECO:0000313" key="1">
    <source>
        <dbReference type="EMBL" id="KAI0054380.1"/>
    </source>
</evidence>
<comment type="caution">
    <text evidence="1">The sequence shown here is derived from an EMBL/GenBank/DDBJ whole genome shotgun (WGS) entry which is preliminary data.</text>
</comment>
<accession>A0ACB8SD72</accession>
<reference evidence="1" key="2">
    <citation type="journal article" date="2022" name="New Phytol.">
        <title>Evolutionary transition to the ectomycorrhizal habit in the genomes of a hyperdiverse lineage of mushroom-forming fungi.</title>
        <authorList>
            <person name="Looney B."/>
            <person name="Miyauchi S."/>
            <person name="Morin E."/>
            <person name="Drula E."/>
            <person name="Courty P.E."/>
            <person name="Kohler A."/>
            <person name="Kuo A."/>
            <person name="LaButti K."/>
            <person name="Pangilinan J."/>
            <person name="Lipzen A."/>
            <person name="Riley R."/>
            <person name="Andreopoulos W."/>
            <person name="He G."/>
            <person name="Johnson J."/>
            <person name="Nolan M."/>
            <person name="Tritt A."/>
            <person name="Barry K.W."/>
            <person name="Grigoriev I.V."/>
            <person name="Nagy L.G."/>
            <person name="Hibbett D."/>
            <person name="Henrissat B."/>
            <person name="Matheny P.B."/>
            <person name="Labbe J."/>
            <person name="Martin F.M."/>
        </authorList>
    </citation>
    <scope>NUCLEOTIDE SEQUENCE</scope>
    <source>
        <strain evidence="1">HHB10654</strain>
    </source>
</reference>
<gene>
    <name evidence="1" type="ORF">BV25DRAFT_1843700</name>
</gene>
<dbReference type="Proteomes" id="UP000814140">
    <property type="component" value="Unassembled WGS sequence"/>
</dbReference>
<name>A0ACB8SD72_9AGAM</name>
<keyword evidence="2" id="KW-1185">Reference proteome</keyword>
<organism evidence="1 2">
    <name type="scientific">Artomyces pyxidatus</name>
    <dbReference type="NCBI Taxonomy" id="48021"/>
    <lineage>
        <taxon>Eukaryota</taxon>
        <taxon>Fungi</taxon>
        <taxon>Dikarya</taxon>
        <taxon>Basidiomycota</taxon>
        <taxon>Agaricomycotina</taxon>
        <taxon>Agaricomycetes</taxon>
        <taxon>Russulales</taxon>
        <taxon>Auriscalpiaceae</taxon>
        <taxon>Artomyces</taxon>
    </lineage>
</organism>
<sequence length="669" mass="72799">MASCNARRASASETKEQRFAAVAAAKRGDPELRMKIHTIINRRDHNLPGASSGTTTMSTSREMSSPDHELRNDAARYIQHTERTPRIPAPYQDSYDDRLIETFGLTLHRAANEFRCQVNVDGMSTNPTQSARSTEVGGVPFGRDYDASVAGHTVDPRPRSKVSGIASNPTRYSGNGEVERAPPDRAHAPSDVDCIVDHRSGSIADVTMVPHHPAQYSGSTEVGRVPFDRDHALSTCAGGPIVDPHSGSNADVAMLSRDSAQYLGDVEVEKVLSGCDPAAGHTVDPCPPSDVIGIATNPTQYSGSTEVTAQTDKAERVPFDRHAAEQPVLQVSNSSPHGEIRGRQGDAVTSQATESMSQYMVSDEEFDKMELLYPESDLDQDVGNPCLVGTRWALNSLQHSTELAEGDTQIAVHPVQPDTACGPIITFLSADPLSLRVCEIIPVGNDTLTPSSLDVPPFPPPDLPPAPQPPSPSLPPPPHLPRGCDIEREGRPLSCFRGPVCQWTLFAPRIELHPDPTHTDAWIREANLSQITAEGESGMDRVVTYVATHSAGRYKLGREDDDDGGSGNSGSRYRSSLHICRKEITRELLRLVPYDQHQGGKHYAFFERLEFLPQVLDVLERNLHTTIDLAQAVYFLLFFPSTCATYMEALKGSRCAPMRAGSSFTGDPF</sequence>